<dbReference type="AlphaFoldDB" id="R8BXE6"/>
<dbReference type="RefSeq" id="XP_007911240.1">
    <property type="nucleotide sequence ID" value="XM_007913049.1"/>
</dbReference>
<dbReference type="Pfam" id="PF03169">
    <property type="entry name" value="OPT"/>
    <property type="match status" value="1"/>
</dbReference>
<accession>R8BXE6</accession>
<feature type="transmembrane region" description="Helical" evidence="10">
    <location>
        <begin position="261"/>
        <end position="278"/>
    </location>
</feature>
<gene>
    <name evidence="11" type="ORF">UCRPA7_455</name>
</gene>
<evidence type="ECO:0000256" key="7">
    <source>
        <dbReference type="ARBA" id="ARBA00022989"/>
    </source>
</evidence>
<evidence type="ECO:0000313" key="12">
    <source>
        <dbReference type="Proteomes" id="UP000014074"/>
    </source>
</evidence>
<dbReference type="GO" id="GO:0035673">
    <property type="term" value="F:oligopeptide transmembrane transporter activity"/>
    <property type="evidence" value="ECO:0007669"/>
    <property type="project" value="InterPro"/>
</dbReference>
<evidence type="ECO:0000256" key="5">
    <source>
        <dbReference type="ARBA" id="ARBA00022856"/>
    </source>
</evidence>
<evidence type="ECO:0000256" key="9">
    <source>
        <dbReference type="SAM" id="MobiDB-lite"/>
    </source>
</evidence>
<evidence type="ECO:0000256" key="8">
    <source>
        <dbReference type="ARBA" id="ARBA00023136"/>
    </source>
</evidence>
<comment type="similarity">
    <text evidence="2">Belongs to the oligopeptide OPT transporter family.</text>
</comment>
<keyword evidence="8 10" id="KW-0472">Membrane</keyword>
<dbReference type="HOGENOM" id="CLU_004965_1_1_1"/>
<reference evidence="12" key="1">
    <citation type="journal article" date="2013" name="Genome Announc.">
        <title>Draft genome sequence of the ascomycete Phaeoacremonium aleophilum strain UCR-PA7, a causal agent of the esca disease complex in grapevines.</title>
        <authorList>
            <person name="Blanco-Ulate B."/>
            <person name="Rolshausen P."/>
            <person name="Cantu D."/>
        </authorList>
    </citation>
    <scope>NUCLEOTIDE SEQUENCE [LARGE SCALE GENOMIC DNA]</scope>
    <source>
        <strain evidence="12">UCR-PA7</strain>
    </source>
</reference>
<feature type="transmembrane region" description="Helical" evidence="10">
    <location>
        <begin position="512"/>
        <end position="532"/>
    </location>
</feature>
<evidence type="ECO:0000256" key="4">
    <source>
        <dbReference type="ARBA" id="ARBA00022692"/>
    </source>
</evidence>
<comment type="subcellular location">
    <subcellularLocation>
        <location evidence="1">Membrane</location>
        <topology evidence="1">Multi-pass membrane protein</topology>
    </subcellularLocation>
</comment>
<dbReference type="GO" id="GO:0016020">
    <property type="term" value="C:membrane"/>
    <property type="evidence" value="ECO:0007669"/>
    <property type="project" value="UniProtKB-SubCell"/>
</dbReference>
<evidence type="ECO:0000256" key="3">
    <source>
        <dbReference type="ARBA" id="ARBA00022448"/>
    </source>
</evidence>
<dbReference type="GeneID" id="19325011"/>
<name>R8BXE6_PHAM7</name>
<feature type="transmembrane region" description="Helical" evidence="10">
    <location>
        <begin position="392"/>
        <end position="414"/>
    </location>
</feature>
<dbReference type="InterPro" id="IPR004813">
    <property type="entry name" value="OPT"/>
</dbReference>
<evidence type="ECO:0000256" key="2">
    <source>
        <dbReference type="ARBA" id="ARBA00008807"/>
    </source>
</evidence>
<feature type="transmembrane region" description="Helical" evidence="10">
    <location>
        <begin position="207"/>
        <end position="226"/>
    </location>
</feature>
<dbReference type="EMBL" id="KB932810">
    <property type="protein sequence ID" value="EOO04017.1"/>
    <property type="molecule type" value="Genomic_DNA"/>
</dbReference>
<feature type="transmembrane region" description="Helical" evidence="10">
    <location>
        <begin position="709"/>
        <end position="730"/>
    </location>
</feature>
<evidence type="ECO:0000256" key="1">
    <source>
        <dbReference type="ARBA" id="ARBA00004141"/>
    </source>
</evidence>
<keyword evidence="5" id="KW-0571">Peptide transport</keyword>
<organism evidence="11 12">
    <name type="scientific">Phaeoacremonium minimum (strain UCR-PA7)</name>
    <name type="common">Esca disease fungus</name>
    <name type="synonym">Togninia minima</name>
    <dbReference type="NCBI Taxonomy" id="1286976"/>
    <lineage>
        <taxon>Eukaryota</taxon>
        <taxon>Fungi</taxon>
        <taxon>Dikarya</taxon>
        <taxon>Ascomycota</taxon>
        <taxon>Pezizomycotina</taxon>
        <taxon>Sordariomycetes</taxon>
        <taxon>Sordariomycetidae</taxon>
        <taxon>Togniniales</taxon>
        <taxon>Togniniaceae</taxon>
        <taxon>Phaeoacremonium</taxon>
    </lineage>
</organism>
<feature type="transmembrane region" description="Helical" evidence="10">
    <location>
        <begin position="630"/>
        <end position="649"/>
    </location>
</feature>
<evidence type="ECO:0000313" key="11">
    <source>
        <dbReference type="EMBL" id="EOO04017.1"/>
    </source>
</evidence>
<keyword evidence="3" id="KW-0813">Transport</keyword>
<feature type="region of interest" description="Disordered" evidence="9">
    <location>
        <begin position="1"/>
        <end position="30"/>
    </location>
</feature>
<evidence type="ECO:0000256" key="10">
    <source>
        <dbReference type="SAM" id="Phobius"/>
    </source>
</evidence>
<dbReference type="NCBIfam" id="TIGR00728">
    <property type="entry name" value="OPT_sfam"/>
    <property type="match status" value="1"/>
</dbReference>
<feature type="transmembrane region" description="Helical" evidence="10">
    <location>
        <begin position="476"/>
        <end position="500"/>
    </location>
</feature>
<dbReference type="OrthoDB" id="9986677at2759"/>
<protein>
    <submittedName>
        <fullName evidence="11">Putative oligopeptide transporter 6 protein</fullName>
    </submittedName>
</protein>
<dbReference type="GO" id="GO:0015031">
    <property type="term" value="P:protein transport"/>
    <property type="evidence" value="ECO:0007669"/>
    <property type="project" value="UniProtKB-KW"/>
</dbReference>
<feature type="transmembrane region" description="Helical" evidence="10">
    <location>
        <begin position="169"/>
        <end position="187"/>
    </location>
</feature>
<keyword evidence="7 10" id="KW-1133">Transmembrane helix</keyword>
<feature type="transmembrane region" description="Helical" evidence="10">
    <location>
        <begin position="316"/>
        <end position="334"/>
    </location>
</feature>
<evidence type="ECO:0000256" key="6">
    <source>
        <dbReference type="ARBA" id="ARBA00022927"/>
    </source>
</evidence>
<keyword evidence="6" id="KW-0653">Protein transport</keyword>
<feature type="transmembrane region" description="Helical" evidence="10">
    <location>
        <begin position="101"/>
        <end position="122"/>
    </location>
</feature>
<feature type="transmembrane region" description="Helical" evidence="10">
    <location>
        <begin position="450"/>
        <end position="470"/>
    </location>
</feature>
<proteinExistence type="inferred from homology"/>
<feature type="transmembrane region" description="Helical" evidence="10">
    <location>
        <begin position="676"/>
        <end position="697"/>
    </location>
</feature>
<dbReference type="InterPro" id="IPR004648">
    <property type="entry name" value="Oligpept_transpt"/>
</dbReference>
<keyword evidence="4 10" id="KW-0812">Transmembrane</keyword>
<dbReference type="PANTHER" id="PTHR22601">
    <property type="entry name" value="ISP4 LIKE PROTEIN"/>
    <property type="match status" value="1"/>
</dbReference>
<dbReference type="Proteomes" id="UP000014074">
    <property type="component" value="Unassembled WGS sequence"/>
</dbReference>
<dbReference type="KEGG" id="tmn:UCRPA7_455"/>
<sequence length="763" mass="86497">MAVVPDGAPEGVVTEINSHPDPTGVISDEKKMQYDEKNLNDIEVASDKAGDSDTDSAAKIYVPEDDEEFIDPRLKDYPVPLVAKTVALHNDFNEPILTFRFWFLSTFWVVAGCAISSMYYFKPYYQSLSSYAVQLLSWGMGDAMARYLPTRSISLFGKSFSLNPGPWNAKEHALIIVAYWGSCYTAYGLGPLSALELYYGRKLNPGWGILFLLTTQMIGYGFAGIFRDILVRPPKIYYPGVLPNVQLFSAMHKNPSVTKNSIKFFAYVAAATFCWQWFPGFVFRYIMGSGYYGFGMLDISLDWNYISFFSPLYTPLWANMSQIIGAIVACWMIYPIMYFSNTLNAQNYPPMSSGTFDITGARFNISRILTPEYTLNQTALDNYSLPRWSMSYAMYFFWGFACSAGALVYSVLWYGKDSYIAIVEAWKGRRDDYNDPYLKLMSRTPRVPHWWYIALLIPCFALSLGCLYGADIGLPWWGFIVICVVSVICTFPNGILWGVANMQVGMAFLSELMAGAMFAGNPSAVLASMVYGRQILEQNLNLISDYKFGFYMKIPEKEMFWGQVYGTLLGPFVNYGIMRLVIDNIGSDVLLGVKHSNAWLALKTKNYYSLSVLWGVLGPKVLFKSGSDYAWIYYAFLIGPALVCLVYILHRFKPHWELETRCNPVVIMYGATWFPVYQTTNLMTSAFVALFFMGYMLRYRPVWFRKYNYLLGVGLDCGTQICSTIIMFAINLPNATMPNWWGNDAEQLDRCFPPADLPANALN</sequence>
<keyword evidence="12" id="KW-1185">Reference proteome</keyword>
<dbReference type="eggNOG" id="KOG2262">
    <property type="taxonomic scope" value="Eukaryota"/>
</dbReference>